<dbReference type="SUPFAM" id="SSF54719">
    <property type="entry name" value="Fe,Mn superoxide dismutase (SOD), C-terminal domain"/>
    <property type="match status" value="1"/>
</dbReference>
<dbReference type="PRINTS" id="PR01703">
    <property type="entry name" value="MNSODISMTASE"/>
</dbReference>
<feature type="binding site" evidence="5">
    <location>
        <position position="164"/>
    </location>
    <ligand>
        <name>Mn(2+)</name>
        <dbReference type="ChEBI" id="CHEBI:29035"/>
    </ligand>
</feature>
<dbReference type="InterPro" id="IPR036314">
    <property type="entry name" value="SOD_C_sf"/>
</dbReference>
<dbReference type="FunFam" id="1.10.287.990:FF:000001">
    <property type="entry name" value="Superoxide dismutase"/>
    <property type="match status" value="1"/>
</dbReference>
<dbReference type="Gene3D" id="1.10.287.990">
    <property type="entry name" value="Fe,Mn superoxide dismutase (SOD) domain"/>
    <property type="match status" value="1"/>
</dbReference>
<reference evidence="9 10" key="1">
    <citation type="submission" date="2020-06" db="EMBL/GenBank/DDBJ databases">
        <title>Draft genome sequence of Candidatus Phytoplasma pruni (X-disease group, subgroup 16SrIII-B) strain ChTDIII from Argentina.</title>
        <authorList>
            <person name="Fernandez F.D."/>
            <person name="Zuebert C."/>
            <person name="Huettel B."/>
            <person name="Kube M."/>
            <person name="Conci L.R."/>
        </authorList>
    </citation>
    <scope>NUCLEOTIDE SEQUENCE [LARGE SCALE GENOMIC DNA]</scope>
    <source>
        <strain evidence="9 10">ChTDIII</strain>
    </source>
</reference>
<comment type="function">
    <text evidence="6">Destroys radicals which are normally produced within the cells and which are toxic to biological systems.</text>
</comment>
<feature type="domain" description="Manganese/iron superoxide dismutase N-terminal" evidence="7">
    <location>
        <begin position="3"/>
        <end position="89"/>
    </location>
</feature>
<dbReference type="Gene3D" id="3.55.40.20">
    <property type="entry name" value="Iron/manganese superoxide dismutase, C-terminal domain"/>
    <property type="match status" value="1"/>
</dbReference>
<dbReference type="GO" id="GO:0046872">
    <property type="term" value="F:metal ion binding"/>
    <property type="evidence" value="ECO:0007669"/>
    <property type="project" value="UniProtKB-KW"/>
</dbReference>
<feature type="binding site" evidence="5">
    <location>
        <position position="168"/>
    </location>
    <ligand>
        <name>Mn(2+)</name>
        <dbReference type="ChEBI" id="CHEBI:29035"/>
    </ligand>
</feature>
<accession>A0A851HAH3</accession>
<dbReference type="InterPro" id="IPR019832">
    <property type="entry name" value="Mn/Fe_SOD_C"/>
</dbReference>
<dbReference type="InterPro" id="IPR036324">
    <property type="entry name" value="Mn/Fe_SOD_N_sf"/>
</dbReference>
<comment type="catalytic activity">
    <reaction evidence="6">
        <text>2 superoxide + 2 H(+) = H2O2 + O2</text>
        <dbReference type="Rhea" id="RHEA:20696"/>
        <dbReference type="ChEBI" id="CHEBI:15378"/>
        <dbReference type="ChEBI" id="CHEBI:15379"/>
        <dbReference type="ChEBI" id="CHEBI:16240"/>
        <dbReference type="ChEBI" id="CHEBI:18421"/>
        <dbReference type="EC" id="1.15.1.1"/>
    </reaction>
</comment>
<protein>
    <recommendedName>
        <fullName evidence="2 6">Superoxide dismutase</fullName>
        <ecNumber evidence="2 6">1.15.1.1</ecNumber>
    </recommendedName>
</protein>
<feature type="binding site" evidence="5">
    <location>
        <position position="28"/>
    </location>
    <ligand>
        <name>Mn(2+)</name>
        <dbReference type="ChEBI" id="CHEBI:29035"/>
    </ligand>
</feature>
<keyword evidence="10" id="KW-1185">Reference proteome</keyword>
<evidence type="ECO:0000259" key="7">
    <source>
        <dbReference type="Pfam" id="PF00081"/>
    </source>
</evidence>
<dbReference type="Proteomes" id="UP000568109">
    <property type="component" value="Unassembled WGS sequence"/>
</dbReference>
<dbReference type="PIRSF" id="PIRSF000349">
    <property type="entry name" value="SODismutase"/>
    <property type="match status" value="1"/>
</dbReference>
<feature type="binding site" evidence="5">
    <location>
        <position position="82"/>
    </location>
    <ligand>
        <name>Mn(2+)</name>
        <dbReference type="ChEBI" id="CHEBI:29035"/>
    </ligand>
</feature>
<dbReference type="EMBL" id="JABUOH010000053">
    <property type="protein sequence ID" value="NWN45952.1"/>
    <property type="molecule type" value="Genomic_DNA"/>
</dbReference>
<name>A0A851HAH3_9MOLU</name>
<evidence type="ECO:0000259" key="8">
    <source>
        <dbReference type="Pfam" id="PF02777"/>
    </source>
</evidence>
<dbReference type="PANTHER" id="PTHR43595">
    <property type="entry name" value="37S RIBOSOMAL PROTEIN S26, MITOCHONDRIAL"/>
    <property type="match status" value="1"/>
</dbReference>
<dbReference type="Pfam" id="PF00081">
    <property type="entry name" value="Sod_Fe_N"/>
    <property type="match status" value="1"/>
</dbReference>
<proteinExistence type="inferred from homology"/>
<dbReference type="GO" id="GO:0005737">
    <property type="term" value="C:cytoplasm"/>
    <property type="evidence" value="ECO:0007669"/>
    <property type="project" value="TreeGrafter"/>
</dbReference>
<dbReference type="EC" id="1.15.1.1" evidence="2 6"/>
<dbReference type="PANTHER" id="PTHR43595:SF2">
    <property type="entry name" value="SMALL RIBOSOMAL SUBUNIT PROTEIN MS42"/>
    <property type="match status" value="1"/>
</dbReference>
<evidence type="ECO:0000256" key="2">
    <source>
        <dbReference type="ARBA" id="ARBA00012682"/>
    </source>
</evidence>
<sequence>MKKYQLPQLPYAYDALEPFIDAKTMEIHHQKHHQAYVNNLNAVLEKHPQINADLEVLLKDLSLVPEEARTAVRNNGGGHYNHSFFWQTLRVNNGTQPTGKLKDWMERDYQSVENLKDQMALKAKTVFGSGWAWLILNHHQKLEVVSTANQDTVLNLGAPLLGIDVWEHAYYLNYQNRRPDYIEAFYNVVNWEQVGKNLEEALLKKQ</sequence>
<evidence type="ECO:0000256" key="5">
    <source>
        <dbReference type="PIRSR" id="PIRSR000349-1"/>
    </source>
</evidence>
<evidence type="ECO:0000256" key="3">
    <source>
        <dbReference type="ARBA" id="ARBA00022723"/>
    </source>
</evidence>
<dbReference type="SUPFAM" id="SSF46609">
    <property type="entry name" value="Fe,Mn superoxide dismutase (SOD), N-terminal domain"/>
    <property type="match status" value="1"/>
</dbReference>
<dbReference type="GO" id="GO:0004784">
    <property type="term" value="F:superoxide dismutase activity"/>
    <property type="evidence" value="ECO:0007669"/>
    <property type="project" value="UniProtKB-EC"/>
</dbReference>
<comment type="similarity">
    <text evidence="1 6">Belongs to the iron/manganese superoxide dismutase family.</text>
</comment>
<dbReference type="InterPro" id="IPR001189">
    <property type="entry name" value="Mn/Fe_SOD"/>
</dbReference>
<keyword evidence="4 6" id="KW-0560">Oxidoreductase</keyword>
<dbReference type="PROSITE" id="PS00088">
    <property type="entry name" value="SOD_MN"/>
    <property type="match status" value="1"/>
</dbReference>
<dbReference type="InterPro" id="IPR019831">
    <property type="entry name" value="Mn/Fe_SOD_N"/>
</dbReference>
<gene>
    <name evidence="9" type="ORF">HR065_02560</name>
</gene>
<organism evidence="9 10">
    <name type="scientific">Candidatus Phytoplasma pruni</name>
    <dbReference type="NCBI Taxonomy" id="479893"/>
    <lineage>
        <taxon>Bacteria</taxon>
        <taxon>Bacillati</taxon>
        <taxon>Mycoplasmatota</taxon>
        <taxon>Mollicutes</taxon>
        <taxon>Acholeplasmatales</taxon>
        <taxon>Acholeplasmataceae</taxon>
        <taxon>Candidatus Phytoplasma</taxon>
        <taxon>16SrIII (X-disease group)</taxon>
    </lineage>
</organism>
<keyword evidence="3 5" id="KW-0479">Metal-binding</keyword>
<dbReference type="RefSeq" id="WP_178734337.1">
    <property type="nucleotide sequence ID" value="NZ_JABUOH010000053.1"/>
</dbReference>
<evidence type="ECO:0000313" key="9">
    <source>
        <dbReference type="EMBL" id="NWN45952.1"/>
    </source>
</evidence>
<dbReference type="Pfam" id="PF02777">
    <property type="entry name" value="Sod_Fe_C"/>
    <property type="match status" value="1"/>
</dbReference>
<dbReference type="AlphaFoldDB" id="A0A851HAH3"/>
<dbReference type="FunFam" id="3.55.40.20:FF:000004">
    <property type="entry name" value="Superoxide dismutase [Fe]"/>
    <property type="match status" value="1"/>
</dbReference>
<evidence type="ECO:0000313" key="10">
    <source>
        <dbReference type="Proteomes" id="UP000568109"/>
    </source>
</evidence>
<evidence type="ECO:0000256" key="1">
    <source>
        <dbReference type="ARBA" id="ARBA00008714"/>
    </source>
</evidence>
<comment type="caution">
    <text evidence="9">The sequence shown here is derived from an EMBL/GenBank/DDBJ whole genome shotgun (WGS) entry which is preliminary data.</text>
</comment>
<feature type="domain" description="Manganese/iron superoxide dismutase C-terminal" evidence="8">
    <location>
        <begin position="97"/>
        <end position="196"/>
    </location>
</feature>
<evidence type="ECO:0000256" key="4">
    <source>
        <dbReference type="ARBA" id="ARBA00023002"/>
    </source>
</evidence>
<evidence type="ECO:0000256" key="6">
    <source>
        <dbReference type="RuleBase" id="RU000414"/>
    </source>
</evidence>
<dbReference type="InterPro" id="IPR019833">
    <property type="entry name" value="Mn/Fe_SOD_BS"/>
</dbReference>